<organism evidence="12 13">
    <name type="scientific">Priestia taiwanensis</name>
    <dbReference type="NCBI Taxonomy" id="1347902"/>
    <lineage>
        <taxon>Bacteria</taxon>
        <taxon>Bacillati</taxon>
        <taxon>Bacillota</taxon>
        <taxon>Bacilli</taxon>
        <taxon>Bacillales</taxon>
        <taxon>Bacillaceae</taxon>
        <taxon>Priestia</taxon>
    </lineage>
</organism>
<protein>
    <submittedName>
        <fullName evidence="12">Transposase</fullName>
    </submittedName>
</protein>
<evidence type="ECO:0000256" key="5">
    <source>
        <dbReference type="ARBA" id="ARBA00022833"/>
    </source>
</evidence>
<keyword evidence="5" id="KW-0862">Zinc</keyword>
<dbReference type="GO" id="GO:0003677">
    <property type="term" value="F:DNA binding"/>
    <property type="evidence" value="ECO:0007669"/>
    <property type="project" value="UniProtKB-KW"/>
</dbReference>
<dbReference type="GO" id="GO:0046872">
    <property type="term" value="F:metal ion binding"/>
    <property type="evidence" value="ECO:0007669"/>
    <property type="project" value="UniProtKB-KW"/>
</dbReference>
<evidence type="ECO:0000259" key="10">
    <source>
        <dbReference type="Pfam" id="PF07282"/>
    </source>
</evidence>
<dbReference type="InterPro" id="IPR051399">
    <property type="entry name" value="RNA-guided_DNA_endo/Transpos"/>
</dbReference>
<keyword evidence="6" id="KW-0238">DNA-binding</keyword>
<feature type="domain" description="Transposase putative helix-turn-helix" evidence="11">
    <location>
        <begin position="1"/>
        <end position="46"/>
    </location>
</feature>
<sequence length="371" mass="43481">MILAKKIRIVPTKEQEIQLWKSAGTARFTYNWALAKQQENYKQGGKFIPHTVLRKIFTKLKQVPEYAWLYDVSNNVAKQAMKDLCSAYANFFKGLADKPRFKSRRRSKPSFYNDTDKLKVKEKLVLIEKVGWVKTVEQLPIGVKYTNPRVSFDGKYWYIAVGFEQILPNQTATDVSLGIDVGIKELAVCSSGKRIKNINKKKKVKQVEKRLRMLQRQVSRKYEMNKEGNRFVKTSNIIKIEKRIRHLHRKLTNIRTNHLHQATNDIVKTKPYRIVMETLNSKGMMKNKHLSKAINEQKLYEFKKQIQYKCEKYGIEFIEADKWYPSSKMCSTCGKIKKDLKLSNRVYRCICGHEIDRDLNAAINLSRYQLA</sequence>
<dbReference type="RefSeq" id="WP_188386790.1">
    <property type="nucleotide sequence ID" value="NZ_BMFK01000001.1"/>
</dbReference>
<reference evidence="12" key="2">
    <citation type="submission" date="2020-09" db="EMBL/GenBank/DDBJ databases">
        <authorList>
            <person name="Sun Q."/>
            <person name="Zhou Y."/>
        </authorList>
    </citation>
    <scope>NUCLEOTIDE SEQUENCE</scope>
    <source>
        <strain evidence="12">CGMCC 1.12698</strain>
    </source>
</reference>
<comment type="similarity">
    <text evidence="2">In the N-terminal section; belongs to the transposase 2 family.</text>
</comment>
<feature type="coiled-coil region" evidence="8">
    <location>
        <begin position="197"/>
        <end position="224"/>
    </location>
</feature>
<evidence type="ECO:0000256" key="3">
    <source>
        <dbReference type="ARBA" id="ARBA00022578"/>
    </source>
</evidence>
<evidence type="ECO:0000256" key="2">
    <source>
        <dbReference type="ARBA" id="ARBA00011044"/>
    </source>
</evidence>
<dbReference type="InterPro" id="IPR010095">
    <property type="entry name" value="Cas12f1-like_TNB"/>
</dbReference>
<dbReference type="Pfam" id="PF12323">
    <property type="entry name" value="HTH_OrfB_IS605"/>
    <property type="match status" value="1"/>
</dbReference>
<dbReference type="NCBIfam" id="NF040570">
    <property type="entry name" value="guided_TnpB"/>
    <property type="match status" value="1"/>
</dbReference>
<gene>
    <name evidence="12" type="ORF">GCM10007140_04160</name>
</gene>
<evidence type="ECO:0000313" key="13">
    <source>
        <dbReference type="Proteomes" id="UP000605259"/>
    </source>
</evidence>
<dbReference type="PANTHER" id="PTHR30405">
    <property type="entry name" value="TRANSPOSASE"/>
    <property type="match status" value="1"/>
</dbReference>
<dbReference type="AlphaFoldDB" id="A0A917AJ36"/>
<proteinExistence type="inferred from homology"/>
<evidence type="ECO:0000259" key="11">
    <source>
        <dbReference type="Pfam" id="PF12323"/>
    </source>
</evidence>
<feature type="domain" description="Probable transposase IS891/IS1136/IS1341" evidence="9">
    <location>
        <begin position="168"/>
        <end position="287"/>
    </location>
</feature>
<dbReference type="Pfam" id="PF01385">
    <property type="entry name" value="OrfB_IS605"/>
    <property type="match status" value="1"/>
</dbReference>
<dbReference type="GO" id="GO:0032196">
    <property type="term" value="P:transposition"/>
    <property type="evidence" value="ECO:0007669"/>
    <property type="project" value="UniProtKB-KW"/>
</dbReference>
<dbReference type="InterPro" id="IPR001959">
    <property type="entry name" value="Transposase"/>
</dbReference>
<keyword evidence="7" id="KW-0233">DNA recombination</keyword>
<dbReference type="InterPro" id="IPR021027">
    <property type="entry name" value="Transposase_put_HTH"/>
</dbReference>
<evidence type="ECO:0000256" key="4">
    <source>
        <dbReference type="ARBA" id="ARBA00022723"/>
    </source>
</evidence>
<evidence type="ECO:0000256" key="8">
    <source>
        <dbReference type="SAM" id="Coils"/>
    </source>
</evidence>
<dbReference type="Pfam" id="PF07282">
    <property type="entry name" value="Cas12f1-like_TNB"/>
    <property type="match status" value="1"/>
</dbReference>
<dbReference type="PANTHER" id="PTHR30405:SF25">
    <property type="entry name" value="RNA-GUIDED DNA ENDONUCLEASE INSQ-RELATED"/>
    <property type="match status" value="1"/>
</dbReference>
<accession>A0A917AJ36</accession>
<dbReference type="GO" id="GO:0006310">
    <property type="term" value="P:DNA recombination"/>
    <property type="evidence" value="ECO:0007669"/>
    <property type="project" value="UniProtKB-KW"/>
</dbReference>
<keyword evidence="8" id="KW-0175">Coiled coil</keyword>
<keyword evidence="13" id="KW-1185">Reference proteome</keyword>
<comment type="similarity">
    <text evidence="1">In the C-terminal section; belongs to the transposase 35 family.</text>
</comment>
<name>A0A917AJ36_9BACI</name>
<reference evidence="12" key="1">
    <citation type="journal article" date="2014" name="Int. J. Syst. Evol. Microbiol.">
        <title>Complete genome sequence of Corynebacterium casei LMG S-19264T (=DSM 44701T), isolated from a smear-ripened cheese.</title>
        <authorList>
            <consortium name="US DOE Joint Genome Institute (JGI-PGF)"/>
            <person name="Walter F."/>
            <person name="Albersmeier A."/>
            <person name="Kalinowski J."/>
            <person name="Ruckert C."/>
        </authorList>
    </citation>
    <scope>NUCLEOTIDE SEQUENCE</scope>
    <source>
        <strain evidence="12">CGMCC 1.12698</strain>
    </source>
</reference>
<evidence type="ECO:0000256" key="7">
    <source>
        <dbReference type="ARBA" id="ARBA00023172"/>
    </source>
</evidence>
<evidence type="ECO:0000313" key="12">
    <source>
        <dbReference type="EMBL" id="GGE57027.1"/>
    </source>
</evidence>
<dbReference type="Proteomes" id="UP000605259">
    <property type="component" value="Unassembled WGS sequence"/>
</dbReference>
<comment type="caution">
    <text evidence="12">The sequence shown here is derived from an EMBL/GenBank/DDBJ whole genome shotgun (WGS) entry which is preliminary data.</text>
</comment>
<keyword evidence="3" id="KW-0815">Transposition</keyword>
<evidence type="ECO:0000259" key="9">
    <source>
        <dbReference type="Pfam" id="PF01385"/>
    </source>
</evidence>
<evidence type="ECO:0000256" key="1">
    <source>
        <dbReference type="ARBA" id="ARBA00008761"/>
    </source>
</evidence>
<dbReference type="NCBIfam" id="TIGR01766">
    <property type="entry name" value="IS200/IS605 family accessory protein TnpB-like domain"/>
    <property type="match status" value="1"/>
</dbReference>
<feature type="domain" description="Cas12f1-like TNB" evidence="10">
    <location>
        <begin position="300"/>
        <end position="365"/>
    </location>
</feature>
<dbReference type="EMBL" id="BMFK01000001">
    <property type="protein sequence ID" value="GGE57027.1"/>
    <property type="molecule type" value="Genomic_DNA"/>
</dbReference>
<keyword evidence="4" id="KW-0479">Metal-binding</keyword>
<evidence type="ECO:0000256" key="6">
    <source>
        <dbReference type="ARBA" id="ARBA00023125"/>
    </source>
</evidence>